<reference evidence="2" key="2">
    <citation type="submission" date="2013-04" db="UniProtKB">
        <authorList>
            <consortium name="EnsemblPlants"/>
        </authorList>
    </citation>
    <scope>IDENTIFICATION</scope>
</reference>
<reference evidence="2" key="1">
    <citation type="journal article" date="2013" name="Nat. Commun.">
        <title>Whole-genome sequencing of Oryza brachyantha reveals mechanisms underlying Oryza genome evolution.</title>
        <authorList>
            <person name="Chen J."/>
            <person name="Huang Q."/>
            <person name="Gao D."/>
            <person name="Wang J."/>
            <person name="Lang Y."/>
            <person name="Liu T."/>
            <person name="Li B."/>
            <person name="Bai Z."/>
            <person name="Luis Goicoechea J."/>
            <person name="Liang C."/>
            <person name="Chen C."/>
            <person name="Zhang W."/>
            <person name="Sun S."/>
            <person name="Liao Y."/>
            <person name="Zhang X."/>
            <person name="Yang L."/>
            <person name="Song C."/>
            <person name="Wang M."/>
            <person name="Shi J."/>
            <person name="Liu G."/>
            <person name="Liu J."/>
            <person name="Zhou H."/>
            <person name="Zhou W."/>
            <person name="Yu Q."/>
            <person name="An N."/>
            <person name="Chen Y."/>
            <person name="Cai Q."/>
            <person name="Wang B."/>
            <person name="Liu B."/>
            <person name="Min J."/>
            <person name="Huang Y."/>
            <person name="Wu H."/>
            <person name="Li Z."/>
            <person name="Zhang Y."/>
            <person name="Yin Y."/>
            <person name="Song W."/>
            <person name="Jiang J."/>
            <person name="Jackson S.A."/>
            <person name="Wing R.A."/>
            <person name="Wang J."/>
            <person name="Chen M."/>
        </authorList>
    </citation>
    <scope>NUCLEOTIDE SEQUENCE [LARGE SCALE GENOMIC DNA]</scope>
    <source>
        <strain evidence="2">cv. IRGC 101232</strain>
    </source>
</reference>
<feature type="compositionally biased region" description="Low complexity" evidence="1">
    <location>
        <begin position="31"/>
        <end position="46"/>
    </location>
</feature>
<proteinExistence type="predicted"/>
<sequence>MPLRPRARAGSRSPPRVAVNARRAPSLSADPLARLASRPRPAAHSSCTTQRQKAPPRIVRSTIIAIAEHPLLLHSLPFAIDIVSPPSPPSFCAALHPQCLPLIFSPSVHEQELLHRCCFSLDASMLGLRR</sequence>
<protein>
    <submittedName>
        <fullName evidence="2">Uncharacterized protein</fullName>
    </submittedName>
</protein>
<accession>J3MXK4</accession>
<evidence type="ECO:0000256" key="1">
    <source>
        <dbReference type="SAM" id="MobiDB-lite"/>
    </source>
</evidence>
<keyword evidence="3" id="KW-1185">Reference proteome</keyword>
<name>J3MXK4_ORYBR</name>
<feature type="region of interest" description="Disordered" evidence="1">
    <location>
        <begin position="1"/>
        <end position="55"/>
    </location>
</feature>
<dbReference type="HOGENOM" id="CLU_1941354_0_0_1"/>
<dbReference type="EnsemblPlants" id="OB09G17330.1">
    <property type="protein sequence ID" value="OB09G17330.1"/>
    <property type="gene ID" value="OB09G17330"/>
</dbReference>
<dbReference type="Gramene" id="OB09G17330.1">
    <property type="protein sequence ID" value="OB09G17330.1"/>
    <property type="gene ID" value="OB09G17330"/>
</dbReference>
<evidence type="ECO:0000313" key="2">
    <source>
        <dbReference type="EnsemblPlants" id="OB09G17330.1"/>
    </source>
</evidence>
<evidence type="ECO:0000313" key="3">
    <source>
        <dbReference type="Proteomes" id="UP000006038"/>
    </source>
</evidence>
<organism evidence="2">
    <name type="scientific">Oryza brachyantha</name>
    <name type="common">malo sina</name>
    <dbReference type="NCBI Taxonomy" id="4533"/>
    <lineage>
        <taxon>Eukaryota</taxon>
        <taxon>Viridiplantae</taxon>
        <taxon>Streptophyta</taxon>
        <taxon>Embryophyta</taxon>
        <taxon>Tracheophyta</taxon>
        <taxon>Spermatophyta</taxon>
        <taxon>Magnoliopsida</taxon>
        <taxon>Liliopsida</taxon>
        <taxon>Poales</taxon>
        <taxon>Poaceae</taxon>
        <taxon>BOP clade</taxon>
        <taxon>Oryzoideae</taxon>
        <taxon>Oryzeae</taxon>
        <taxon>Oryzinae</taxon>
        <taxon>Oryza</taxon>
    </lineage>
</organism>
<dbReference type="AlphaFoldDB" id="J3MXK4"/>
<dbReference type="Proteomes" id="UP000006038">
    <property type="component" value="Chromosome 9"/>
</dbReference>